<dbReference type="InterPro" id="IPR016187">
    <property type="entry name" value="CTDL_fold"/>
</dbReference>
<dbReference type="SMART" id="SM00034">
    <property type="entry name" value="CLECT"/>
    <property type="match status" value="1"/>
</dbReference>
<dbReference type="Proteomes" id="UP000002282">
    <property type="component" value="Chromosome 3L"/>
</dbReference>
<name>B4PE29_DROYA</name>
<protein>
    <recommendedName>
        <fullName evidence="2">C-type lectin domain-containing protein</fullName>
    </recommendedName>
</protein>
<dbReference type="GO" id="GO:0042246">
    <property type="term" value="P:tissue regeneration"/>
    <property type="evidence" value="ECO:0007669"/>
    <property type="project" value="EnsemblMetazoa"/>
</dbReference>
<dbReference type="PROSITE" id="PS50041">
    <property type="entry name" value="C_TYPE_LECTIN_2"/>
    <property type="match status" value="1"/>
</dbReference>
<evidence type="ECO:0000259" key="2">
    <source>
        <dbReference type="PROSITE" id="PS50041"/>
    </source>
</evidence>
<dbReference type="eggNOG" id="KOG4297">
    <property type="taxonomic scope" value="Eukaryota"/>
</dbReference>
<dbReference type="KEGG" id="dya:Dyak_GE19753"/>
<dbReference type="GO" id="GO:0005768">
    <property type="term" value="C:endosome"/>
    <property type="evidence" value="ECO:0007669"/>
    <property type="project" value="TreeGrafter"/>
</dbReference>
<evidence type="ECO:0000313" key="4">
    <source>
        <dbReference type="Proteomes" id="UP000002282"/>
    </source>
</evidence>
<keyword evidence="1" id="KW-0732">Signal</keyword>
<dbReference type="EMBL" id="CM000159">
    <property type="protein sequence ID" value="EDW95042.2"/>
    <property type="molecule type" value="Genomic_DNA"/>
</dbReference>
<reference evidence="3 4" key="1">
    <citation type="journal article" date="2007" name="Nature">
        <title>Evolution of genes and genomes on the Drosophila phylogeny.</title>
        <authorList>
            <consortium name="Drosophila 12 Genomes Consortium"/>
            <person name="Clark A.G."/>
            <person name="Eisen M.B."/>
            <person name="Smith D.R."/>
            <person name="Bergman C.M."/>
            <person name="Oliver B."/>
            <person name="Markow T.A."/>
            <person name="Kaufman T.C."/>
            <person name="Kellis M."/>
            <person name="Gelbart W."/>
            <person name="Iyer V.N."/>
            <person name="Pollard D.A."/>
            <person name="Sackton T.B."/>
            <person name="Larracuente A.M."/>
            <person name="Singh N.D."/>
            <person name="Abad J.P."/>
            <person name="Abt D.N."/>
            <person name="Adryan B."/>
            <person name="Aguade M."/>
            <person name="Akashi H."/>
            <person name="Anderson W.W."/>
            <person name="Aquadro C.F."/>
            <person name="Ardell D.H."/>
            <person name="Arguello R."/>
            <person name="Artieri C.G."/>
            <person name="Barbash D.A."/>
            <person name="Barker D."/>
            <person name="Barsanti P."/>
            <person name="Batterham P."/>
            <person name="Batzoglou S."/>
            <person name="Begun D."/>
            <person name="Bhutkar A."/>
            <person name="Blanco E."/>
            <person name="Bosak S.A."/>
            <person name="Bradley R.K."/>
            <person name="Brand A.D."/>
            <person name="Brent M.R."/>
            <person name="Brooks A.N."/>
            <person name="Brown R.H."/>
            <person name="Butlin R.K."/>
            <person name="Caggese C."/>
            <person name="Calvi B.R."/>
            <person name="Bernardo de Carvalho A."/>
            <person name="Caspi A."/>
            <person name="Castrezana S."/>
            <person name="Celniker S.E."/>
            <person name="Chang J.L."/>
            <person name="Chapple C."/>
            <person name="Chatterji S."/>
            <person name="Chinwalla A."/>
            <person name="Civetta A."/>
            <person name="Clifton S.W."/>
            <person name="Comeron J.M."/>
            <person name="Costello J.C."/>
            <person name="Coyne J.A."/>
            <person name="Daub J."/>
            <person name="David R.G."/>
            <person name="Delcher A.L."/>
            <person name="Delehaunty K."/>
            <person name="Do C.B."/>
            <person name="Ebling H."/>
            <person name="Edwards K."/>
            <person name="Eickbush T."/>
            <person name="Evans J.D."/>
            <person name="Filipski A."/>
            <person name="Findeiss S."/>
            <person name="Freyhult E."/>
            <person name="Fulton L."/>
            <person name="Fulton R."/>
            <person name="Garcia A.C."/>
            <person name="Gardiner A."/>
            <person name="Garfield D.A."/>
            <person name="Garvin B.E."/>
            <person name="Gibson G."/>
            <person name="Gilbert D."/>
            <person name="Gnerre S."/>
            <person name="Godfrey J."/>
            <person name="Good R."/>
            <person name="Gotea V."/>
            <person name="Gravely B."/>
            <person name="Greenberg A.J."/>
            <person name="Griffiths-Jones S."/>
            <person name="Gross S."/>
            <person name="Guigo R."/>
            <person name="Gustafson E.A."/>
            <person name="Haerty W."/>
            <person name="Hahn M.W."/>
            <person name="Halligan D.L."/>
            <person name="Halpern A.L."/>
            <person name="Halter G.M."/>
            <person name="Han M.V."/>
            <person name="Heger A."/>
            <person name="Hillier L."/>
            <person name="Hinrichs A.S."/>
            <person name="Holmes I."/>
            <person name="Hoskins R.A."/>
            <person name="Hubisz M.J."/>
            <person name="Hultmark D."/>
            <person name="Huntley M.A."/>
            <person name="Jaffe D.B."/>
            <person name="Jagadeeshan S."/>
            <person name="Jeck W.R."/>
            <person name="Johnson J."/>
            <person name="Jones C.D."/>
            <person name="Jordan W.C."/>
            <person name="Karpen G.H."/>
            <person name="Kataoka E."/>
            <person name="Keightley P.D."/>
            <person name="Kheradpour P."/>
            <person name="Kirkness E.F."/>
            <person name="Koerich L.B."/>
            <person name="Kristiansen K."/>
            <person name="Kudrna D."/>
            <person name="Kulathinal R.J."/>
            <person name="Kumar S."/>
            <person name="Kwok R."/>
            <person name="Lander E."/>
            <person name="Langley C.H."/>
            <person name="Lapoint R."/>
            <person name="Lazzaro B.P."/>
            <person name="Lee S.J."/>
            <person name="Levesque L."/>
            <person name="Li R."/>
            <person name="Lin C.F."/>
            <person name="Lin M.F."/>
            <person name="Lindblad-Toh K."/>
            <person name="Llopart A."/>
            <person name="Long M."/>
            <person name="Low L."/>
            <person name="Lozovsky E."/>
            <person name="Lu J."/>
            <person name="Luo M."/>
            <person name="Machado C.A."/>
            <person name="Makalowski W."/>
            <person name="Marzo M."/>
            <person name="Matsuda M."/>
            <person name="Matzkin L."/>
            <person name="McAllister B."/>
            <person name="McBride C.S."/>
            <person name="McKernan B."/>
            <person name="McKernan K."/>
            <person name="Mendez-Lago M."/>
            <person name="Minx P."/>
            <person name="Mollenhauer M.U."/>
            <person name="Montooth K."/>
            <person name="Mount S.M."/>
            <person name="Mu X."/>
            <person name="Myers E."/>
            <person name="Negre B."/>
            <person name="Newfeld S."/>
            <person name="Nielsen R."/>
            <person name="Noor M.A."/>
            <person name="O'Grady P."/>
            <person name="Pachter L."/>
            <person name="Papaceit M."/>
            <person name="Parisi M.J."/>
            <person name="Parisi M."/>
            <person name="Parts L."/>
            <person name="Pedersen J.S."/>
            <person name="Pesole G."/>
            <person name="Phillippy A.M."/>
            <person name="Ponting C.P."/>
            <person name="Pop M."/>
            <person name="Porcelli D."/>
            <person name="Powell J.R."/>
            <person name="Prohaska S."/>
            <person name="Pruitt K."/>
            <person name="Puig M."/>
            <person name="Quesneville H."/>
            <person name="Ram K.R."/>
            <person name="Rand D."/>
            <person name="Rasmussen M.D."/>
            <person name="Reed L.K."/>
            <person name="Reenan R."/>
            <person name="Reily A."/>
            <person name="Remington K.A."/>
            <person name="Rieger T.T."/>
            <person name="Ritchie M.G."/>
            <person name="Robin C."/>
            <person name="Rogers Y.H."/>
            <person name="Rohde C."/>
            <person name="Rozas J."/>
            <person name="Rubenfield M.J."/>
            <person name="Ruiz A."/>
            <person name="Russo S."/>
            <person name="Salzberg S.L."/>
            <person name="Sanchez-Gracia A."/>
            <person name="Saranga D.J."/>
            <person name="Sato H."/>
            <person name="Schaeffer S.W."/>
            <person name="Schatz M.C."/>
            <person name="Schlenke T."/>
            <person name="Schwartz R."/>
            <person name="Segarra C."/>
            <person name="Singh R.S."/>
            <person name="Sirot L."/>
            <person name="Sirota M."/>
            <person name="Sisneros N.B."/>
            <person name="Smith C.D."/>
            <person name="Smith T.F."/>
            <person name="Spieth J."/>
            <person name="Stage D.E."/>
            <person name="Stark A."/>
            <person name="Stephan W."/>
            <person name="Strausberg R.L."/>
            <person name="Strempel S."/>
            <person name="Sturgill D."/>
            <person name="Sutton G."/>
            <person name="Sutton G.G."/>
            <person name="Tao W."/>
            <person name="Teichmann S."/>
            <person name="Tobari Y.N."/>
            <person name="Tomimura Y."/>
            <person name="Tsolas J.M."/>
            <person name="Valente V.L."/>
            <person name="Venter E."/>
            <person name="Venter J.C."/>
            <person name="Vicario S."/>
            <person name="Vieira F.G."/>
            <person name="Vilella A.J."/>
            <person name="Villasante A."/>
            <person name="Walenz B."/>
            <person name="Wang J."/>
            <person name="Wasserman M."/>
            <person name="Watts T."/>
            <person name="Wilson D."/>
            <person name="Wilson R.K."/>
            <person name="Wing R.A."/>
            <person name="Wolfner M.F."/>
            <person name="Wong A."/>
            <person name="Wong G.K."/>
            <person name="Wu C.I."/>
            <person name="Wu G."/>
            <person name="Yamamoto D."/>
            <person name="Yang H.P."/>
            <person name="Yang S.P."/>
            <person name="Yorke J.A."/>
            <person name="Yoshida K."/>
            <person name="Zdobnov E."/>
            <person name="Zhang P."/>
            <person name="Zhang Y."/>
            <person name="Zimin A.V."/>
            <person name="Baldwin J."/>
            <person name="Abdouelleil A."/>
            <person name="Abdulkadir J."/>
            <person name="Abebe A."/>
            <person name="Abera B."/>
            <person name="Abreu J."/>
            <person name="Acer S.C."/>
            <person name="Aftuck L."/>
            <person name="Alexander A."/>
            <person name="An P."/>
            <person name="Anderson E."/>
            <person name="Anderson S."/>
            <person name="Arachi H."/>
            <person name="Azer M."/>
            <person name="Bachantsang P."/>
            <person name="Barry A."/>
            <person name="Bayul T."/>
            <person name="Berlin A."/>
            <person name="Bessette D."/>
            <person name="Bloom T."/>
            <person name="Blye J."/>
            <person name="Boguslavskiy L."/>
            <person name="Bonnet C."/>
            <person name="Boukhgalter B."/>
            <person name="Bourzgui I."/>
            <person name="Brown A."/>
            <person name="Cahill P."/>
            <person name="Channer S."/>
            <person name="Cheshatsang Y."/>
            <person name="Chuda L."/>
            <person name="Citroen M."/>
            <person name="Collymore A."/>
            <person name="Cooke P."/>
            <person name="Costello M."/>
            <person name="D'Aco K."/>
            <person name="Daza R."/>
            <person name="De Haan G."/>
            <person name="DeGray S."/>
            <person name="DeMaso C."/>
            <person name="Dhargay N."/>
            <person name="Dooley K."/>
            <person name="Dooley E."/>
            <person name="Doricent M."/>
            <person name="Dorje P."/>
            <person name="Dorjee K."/>
            <person name="Dupes A."/>
            <person name="Elong R."/>
            <person name="Falk J."/>
            <person name="Farina A."/>
            <person name="Faro S."/>
            <person name="Ferguson D."/>
            <person name="Fisher S."/>
            <person name="Foley C.D."/>
            <person name="Franke A."/>
            <person name="Friedrich D."/>
            <person name="Gadbois L."/>
            <person name="Gearin G."/>
            <person name="Gearin C.R."/>
            <person name="Giannoukos G."/>
            <person name="Goode T."/>
            <person name="Graham J."/>
            <person name="Grandbois E."/>
            <person name="Grewal S."/>
            <person name="Gyaltsen K."/>
            <person name="Hafez N."/>
            <person name="Hagos B."/>
            <person name="Hall J."/>
            <person name="Henson C."/>
            <person name="Hollinger A."/>
            <person name="Honan T."/>
            <person name="Huard M.D."/>
            <person name="Hughes L."/>
            <person name="Hurhula B."/>
            <person name="Husby M.E."/>
            <person name="Kamat A."/>
            <person name="Kanga B."/>
            <person name="Kashin S."/>
            <person name="Khazanovich D."/>
            <person name="Kisner P."/>
            <person name="Lance K."/>
            <person name="Lara M."/>
            <person name="Lee W."/>
            <person name="Lennon N."/>
            <person name="Letendre F."/>
            <person name="LeVine R."/>
            <person name="Lipovsky A."/>
            <person name="Liu X."/>
            <person name="Liu J."/>
            <person name="Liu S."/>
            <person name="Lokyitsang T."/>
            <person name="Lokyitsang Y."/>
            <person name="Lubonja R."/>
            <person name="Lui A."/>
            <person name="MacDonald P."/>
            <person name="Magnisalis V."/>
            <person name="Maru K."/>
            <person name="Matthews C."/>
            <person name="McCusker W."/>
            <person name="McDonough S."/>
            <person name="Mehta T."/>
            <person name="Meldrim J."/>
            <person name="Meneus L."/>
            <person name="Mihai O."/>
            <person name="Mihalev A."/>
            <person name="Mihova T."/>
            <person name="Mittelman R."/>
            <person name="Mlenga V."/>
            <person name="Montmayeur A."/>
            <person name="Mulrain L."/>
            <person name="Navidi A."/>
            <person name="Naylor J."/>
            <person name="Negash T."/>
            <person name="Nguyen T."/>
            <person name="Nguyen N."/>
            <person name="Nicol R."/>
            <person name="Norbu C."/>
            <person name="Norbu N."/>
            <person name="Novod N."/>
            <person name="O'Neill B."/>
            <person name="Osman S."/>
            <person name="Markiewicz E."/>
            <person name="Oyono O.L."/>
            <person name="Patti C."/>
            <person name="Phunkhang P."/>
            <person name="Pierre F."/>
            <person name="Priest M."/>
            <person name="Raghuraman S."/>
            <person name="Rege F."/>
            <person name="Reyes R."/>
            <person name="Rise C."/>
            <person name="Rogov P."/>
            <person name="Ross K."/>
            <person name="Ryan E."/>
            <person name="Settipalli S."/>
            <person name="Shea T."/>
            <person name="Sherpa N."/>
            <person name="Shi L."/>
            <person name="Shih D."/>
            <person name="Sparrow T."/>
            <person name="Spaulding J."/>
            <person name="Stalker J."/>
            <person name="Stange-Thomann N."/>
            <person name="Stavropoulos S."/>
            <person name="Stone C."/>
            <person name="Strader C."/>
            <person name="Tesfaye S."/>
            <person name="Thomson T."/>
            <person name="Thoulutsang Y."/>
            <person name="Thoulutsang D."/>
            <person name="Topham K."/>
            <person name="Topping I."/>
            <person name="Tsamla T."/>
            <person name="Vassiliev H."/>
            <person name="Vo A."/>
            <person name="Wangchuk T."/>
            <person name="Wangdi T."/>
            <person name="Weiand M."/>
            <person name="Wilkinson J."/>
            <person name="Wilson A."/>
            <person name="Yadav S."/>
            <person name="Young G."/>
            <person name="Yu Q."/>
            <person name="Zembek L."/>
            <person name="Zhong D."/>
            <person name="Zimmer A."/>
            <person name="Zwirko Z."/>
            <person name="Jaffe D.B."/>
            <person name="Alvarez P."/>
            <person name="Brockman W."/>
            <person name="Butler J."/>
            <person name="Chin C."/>
            <person name="Gnerre S."/>
            <person name="Grabherr M."/>
            <person name="Kleber M."/>
            <person name="Mauceli E."/>
            <person name="MacCallum I."/>
        </authorList>
    </citation>
    <scope>NUCLEOTIDE SEQUENCE [LARGE SCALE GENOMIC DNA]</scope>
    <source>
        <strain evidence="4">Tai18E2 / Tucson 14021-0261.01</strain>
    </source>
</reference>
<dbReference type="CDD" id="cd00037">
    <property type="entry name" value="CLECT"/>
    <property type="match status" value="1"/>
</dbReference>
<proteinExistence type="predicted"/>
<dbReference type="PANTHER" id="PTHR23211">
    <property type="entry name" value="TRANS-GOLGI NETWORK INTEGRAL MEMBRANE PROTEIN TGN38"/>
    <property type="match status" value="1"/>
</dbReference>
<evidence type="ECO:0000256" key="1">
    <source>
        <dbReference type="SAM" id="SignalP"/>
    </source>
</evidence>
<sequence>MCGSHKMWCCQVFILALFAHTIAADFHGSAARAEISFEGPSPSHSQDAVAPTSRPKRRVYALCPPKFHRVGTDCYSLVDQRSSWLEAHFFCKDKNANLTEPGKHADRKLRLFLQKQDALSGEKDPIWLGATYDHHNNRWQWSMSGRNLSTDSFSRTDPAYVQLISNSQPLDNNCAIYDPSLKYRWSARPCSDKLRFICQHKMPKVSAPNRYKIYNRWNATYPNEQANEVVLEILEPRENDRR</sequence>
<organism evidence="3 4">
    <name type="scientific">Drosophila yakuba</name>
    <name type="common">Fruit fly</name>
    <dbReference type="NCBI Taxonomy" id="7245"/>
    <lineage>
        <taxon>Eukaryota</taxon>
        <taxon>Metazoa</taxon>
        <taxon>Ecdysozoa</taxon>
        <taxon>Arthropoda</taxon>
        <taxon>Hexapoda</taxon>
        <taxon>Insecta</taxon>
        <taxon>Pterygota</taxon>
        <taxon>Neoptera</taxon>
        <taxon>Endopterygota</taxon>
        <taxon>Diptera</taxon>
        <taxon>Brachycera</taxon>
        <taxon>Muscomorpha</taxon>
        <taxon>Ephydroidea</taxon>
        <taxon>Drosophilidae</taxon>
        <taxon>Drosophila</taxon>
        <taxon>Sophophora</taxon>
    </lineage>
</organism>
<dbReference type="InterPro" id="IPR001304">
    <property type="entry name" value="C-type_lectin-like"/>
</dbReference>
<dbReference type="HOGENOM" id="CLU_1186119_0_0_1"/>
<dbReference type="SMR" id="B4PE29"/>
<dbReference type="GO" id="GO:0005802">
    <property type="term" value="C:trans-Golgi network"/>
    <property type="evidence" value="ECO:0007669"/>
    <property type="project" value="TreeGrafter"/>
</dbReference>
<feature type="chain" id="PRO_5006458894" description="C-type lectin domain-containing protein" evidence="1">
    <location>
        <begin position="25"/>
        <end position="242"/>
    </location>
</feature>
<dbReference type="Gene3D" id="3.10.100.10">
    <property type="entry name" value="Mannose-Binding Protein A, subunit A"/>
    <property type="match status" value="1"/>
</dbReference>
<dbReference type="FunFam" id="3.10.100.10:FF:000126">
    <property type="entry name" value="Regeneration, isoform B"/>
    <property type="match status" value="1"/>
</dbReference>
<feature type="domain" description="C-type lectin" evidence="2">
    <location>
        <begin position="70"/>
        <end position="199"/>
    </location>
</feature>
<evidence type="ECO:0000313" key="3">
    <source>
        <dbReference type="EMBL" id="EDW95042.2"/>
    </source>
</evidence>
<dbReference type="Pfam" id="PF00059">
    <property type="entry name" value="Lectin_C"/>
    <property type="match status" value="1"/>
</dbReference>
<dbReference type="InterPro" id="IPR016186">
    <property type="entry name" value="C-type_lectin-like/link_sf"/>
</dbReference>
<feature type="signal peptide" evidence="1">
    <location>
        <begin position="1"/>
        <end position="24"/>
    </location>
</feature>
<dbReference type="SUPFAM" id="SSF56436">
    <property type="entry name" value="C-type lectin-like"/>
    <property type="match status" value="1"/>
</dbReference>
<reference evidence="3 4" key="2">
    <citation type="journal article" date="2007" name="PLoS Biol.">
        <title>Principles of genome evolution in the Drosophila melanogaster species group.</title>
        <authorList>
            <person name="Ranz J.M."/>
            <person name="Maurin D."/>
            <person name="Chan Y.S."/>
            <person name="von Grotthuss M."/>
            <person name="Hillier L.W."/>
            <person name="Roote J."/>
            <person name="Ashburner M."/>
            <person name="Bergman C.M."/>
        </authorList>
    </citation>
    <scope>NUCLEOTIDE SEQUENCE [LARGE SCALE GENOMIC DNA]</scope>
    <source>
        <strain evidence="4">Tai18E2 / Tucson 14021-0261.01</strain>
    </source>
</reference>
<gene>
    <name evidence="3" type="primary">Dyak\GE19753</name>
    <name evidence="3" type="synonym">dyak_GLEANR_3611</name>
    <name evidence="3" type="synonym">GE19753</name>
    <name evidence="3" type="ORF">Dyak_GE19753</name>
</gene>
<dbReference type="GO" id="GO:0030140">
    <property type="term" value="C:trans-Golgi network transport vesicle"/>
    <property type="evidence" value="ECO:0007669"/>
    <property type="project" value="TreeGrafter"/>
</dbReference>
<accession>B4PE29</accession>
<dbReference type="AlphaFoldDB" id="B4PE29"/>
<keyword evidence="4" id="KW-1185">Reference proteome</keyword>
<dbReference type="PANTHER" id="PTHR23211:SF0">
    <property type="entry name" value="TRANS-GOLGI NETWORK INTEGRAL MEMBRANE PROTEIN 2"/>
    <property type="match status" value="1"/>
</dbReference>
<dbReference type="OrthoDB" id="6133475at2759"/>